<gene>
    <name evidence="2" type="ORF">QYE76_053471</name>
</gene>
<protein>
    <submittedName>
        <fullName evidence="2">Uncharacterized protein</fullName>
    </submittedName>
</protein>
<feature type="region of interest" description="Disordered" evidence="1">
    <location>
        <begin position="1"/>
        <end position="34"/>
    </location>
</feature>
<comment type="caution">
    <text evidence="2">The sequence shown here is derived from an EMBL/GenBank/DDBJ whole genome shotgun (WGS) entry which is preliminary data.</text>
</comment>
<dbReference type="EMBL" id="JAUUTY010000003">
    <property type="protein sequence ID" value="KAK1665312.1"/>
    <property type="molecule type" value="Genomic_DNA"/>
</dbReference>
<evidence type="ECO:0000256" key="1">
    <source>
        <dbReference type="SAM" id="MobiDB-lite"/>
    </source>
</evidence>
<name>A0AAD8SWW0_LOLMU</name>
<proteinExistence type="predicted"/>
<keyword evidence="3" id="KW-1185">Reference proteome</keyword>
<feature type="compositionally biased region" description="Polar residues" evidence="1">
    <location>
        <begin position="1"/>
        <end position="10"/>
    </location>
</feature>
<evidence type="ECO:0000313" key="3">
    <source>
        <dbReference type="Proteomes" id="UP001231189"/>
    </source>
</evidence>
<sequence length="120" mass="13942">MKSQSINNVHMSDGDDEEEEDDHQSSKSRKLSLKNRARLQKFKASFLSNKATNTETKAEDGEGDKEWHTYRLTFETSKDGMTRKDDPNDYVVVDPLLEKGKEKFNKMQAKLKKRDRESLT</sequence>
<dbReference type="AlphaFoldDB" id="A0AAD8SWW0"/>
<reference evidence="2" key="1">
    <citation type="submission" date="2023-07" db="EMBL/GenBank/DDBJ databases">
        <title>A chromosome-level genome assembly of Lolium multiflorum.</title>
        <authorList>
            <person name="Chen Y."/>
            <person name="Copetti D."/>
            <person name="Kolliker R."/>
            <person name="Studer B."/>
        </authorList>
    </citation>
    <scope>NUCLEOTIDE SEQUENCE</scope>
    <source>
        <strain evidence="2">02402/16</strain>
        <tissue evidence="2">Leaf</tissue>
    </source>
</reference>
<accession>A0AAD8SWW0</accession>
<dbReference type="Proteomes" id="UP001231189">
    <property type="component" value="Unassembled WGS sequence"/>
</dbReference>
<organism evidence="2 3">
    <name type="scientific">Lolium multiflorum</name>
    <name type="common">Italian ryegrass</name>
    <name type="synonym">Lolium perenne subsp. multiflorum</name>
    <dbReference type="NCBI Taxonomy" id="4521"/>
    <lineage>
        <taxon>Eukaryota</taxon>
        <taxon>Viridiplantae</taxon>
        <taxon>Streptophyta</taxon>
        <taxon>Embryophyta</taxon>
        <taxon>Tracheophyta</taxon>
        <taxon>Spermatophyta</taxon>
        <taxon>Magnoliopsida</taxon>
        <taxon>Liliopsida</taxon>
        <taxon>Poales</taxon>
        <taxon>Poaceae</taxon>
        <taxon>BOP clade</taxon>
        <taxon>Pooideae</taxon>
        <taxon>Poodae</taxon>
        <taxon>Poeae</taxon>
        <taxon>Poeae Chloroplast Group 2 (Poeae type)</taxon>
        <taxon>Loliodinae</taxon>
        <taxon>Loliinae</taxon>
        <taxon>Lolium</taxon>
    </lineage>
</organism>
<evidence type="ECO:0000313" key="2">
    <source>
        <dbReference type="EMBL" id="KAK1665312.1"/>
    </source>
</evidence>